<evidence type="ECO:0008006" key="5">
    <source>
        <dbReference type="Google" id="ProtNLM"/>
    </source>
</evidence>
<dbReference type="EMBL" id="JAVRRA010000574">
    <property type="protein sequence ID" value="KAK5285901.1"/>
    <property type="molecule type" value="Genomic_DNA"/>
</dbReference>
<evidence type="ECO:0000256" key="2">
    <source>
        <dbReference type="SAM" id="Phobius"/>
    </source>
</evidence>
<feature type="transmembrane region" description="Helical" evidence="2">
    <location>
        <begin position="27"/>
        <end position="55"/>
    </location>
</feature>
<feature type="region of interest" description="Disordered" evidence="1">
    <location>
        <begin position="129"/>
        <end position="154"/>
    </location>
</feature>
<feature type="region of interest" description="Disordered" evidence="1">
    <location>
        <begin position="71"/>
        <end position="108"/>
    </location>
</feature>
<feature type="transmembrane region" description="Helical" evidence="2">
    <location>
        <begin position="106"/>
        <end position="125"/>
    </location>
</feature>
<name>A0ABR0M6H1_9PEZI</name>
<evidence type="ECO:0000313" key="4">
    <source>
        <dbReference type="Proteomes" id="UP001357485"/>
    </source>
</evidence>
<gene>
    <name evidence="3" type="ORF">LTR16_004374</name>
</gene>
<feature type="non-terminal residue" evidence="3">
    <location>
        <position position="1"/>
    </location>
</feature>
<keyword evidence="4" id="KW-1185">Reference proteome</keyword>
<evidence type="ECO:0000256" key="1">
    <source>
        <dbReference type="SAM" id="MobiDB-lite"/>
    </source>
</evidence>
<dbReference type="Proteomes" id="UP001357485">
    <property type="component" value="Unassembled WGS sequence"/>
</dbReference>
<comment type="caution">
    <text evidence="3">The sequence shown here is derived from an EMBL/GenBank/DDBJ whole genome shotgun (WGS) entry which is preliminary data.</text>
</comment>
<protein>
    <recommendedName>
        <fullName evidence="5">Mid2 domain-containing protein</fullName>
    </recommendedName>
</protein>
<evidence type="ECO:0000313" key="3">
    <source>
        <dbReference type="EMBL" id="KAK5285901.1"/>
    </source>
</evidence>
<sequence length="154" mass="15992">TPVATGANITLTSSQASTAGGGLSPGAIAGIVIGVLVGLALLALICFCCIVRGIWRTLFGGNKRRERVDVYEERHHHSSGGGGGGRTWYGGNDRPSRPPKRQSSGVGGLGAVGLGLGALAVFLGLKRRRDRRDEKSEYSDSSGHHSSDYTSASE</sequence>
<keyword evidence="2" id="KW-0812">Transmembrane</keyword>
<accession>A0ABR0M6H1</accession>
<feature type="compositionally biased region" description="Gly residues" evidence="1">
    <location>
        <begin position="79"/>
        <end position="88"/>
    </location>
</feature>
<keyword evidence="2" id="KW-1133">Transmembrane helix</keyword>
<proteinExistence type="predicted"/>
<keyword evidence="2" id="KW-0472">Membrane</keyword>
<dbReference type="PANTHER" id="PTHR16861">
    <property type="entry name" value="GLYCOPROTEIN 38"/>
    <property type="match status" value="1"/>
</dbReference>
<organism evidence="3 4">
    <name type="scientific">Cryomyces antarcticus</name>
    <dbReference type="NCBI Taxonomy" id="329879"/>
    <lineage>
        <taxon>Eukaryota</taxon>
        <taxon>Fungi</taxon>
        <taxon>Dikarya</taxon>
        <taxon>Ascomycota</taxon>
        <taxon>Pezizomycotina</taxon>
        <taxon>Dothideomycetes</taxon>
        <taxon>Dothideomycetes incertae sedis</taxon>
        <taxon>Cryomyces</taxon>
    </lineage>
</organism>
<dbReference type="PANTHER" id="PTHR16861:SF10">
    <property type="entry name" value="MID2 DOMAIN-CONTAINING PROTEIN"/>
    <property type="match status" value="1"/>
</dbReference>
<reference evidence="3 4" key="1">
    <citation type="submission" date="2023-08" db="EMBL/GenBank/DDBJ databases">
        <title>Black Yeasts Isolated from many extreme environments.</title>
        <authorList>
            <person name="Coleine C."/>
            <person name="Stajich J.E."/>
            <person name="Selbmann L."/>
        </authorList>
    </citation>
    <scope>NUCLEOTIDE SEQUENCE [LARGE SCALE GENOMIC DNA]</scope>
    <source>
        <strain evidence="3 4">CCFEE 536</strain>
    </source>
</reference>
<feature type="compositionally biased region" description="Basic and acidic residues" evidence="1">
    <location>
        <begin position="131"/>
        <end position="147"/>
    </location>
</feature>